<dbReference type="STRING" id="467705.SGO_1095"/>
<evidence type="ECO:0000313" key="1">
    <source>
        <dbReference type="EMBL" id="ABV11062.1"/>
    </source>
</evidence>
<evidence type="ECO:0000313" key="2">
    <source>
        <dbReference type="Proteomes" id="UP000001131"/>
    </source>
</evidence>
<dbReference type="RefSeq" id="WP_012000506.1">
    <property type="nucleotide sequence ID" value="NC_009785.1"/>
</dbReference>
<keyword evidence="2" id="KW-1185">Reference proteome</keyword>
<name>A8AX74_STRGC</name>
<organism evidence="1 2">
    <name type="scientific">Streptococcus gordonii (strain Challis / ATCC 35105 / BCRC 15272 / CH1 / DL1 / V288)</name>
    <dbReference type="NCBI Taxonomy" id="467705"/>
    <lineage>
        <taxon>Bacteria</taxon>
        <taxon>Bacillati</taxon>
        <taxon>Bacillota</taxon>
        <taxon>Bacilli</taxon>
        <taxon>Lactobacillales</taxon>
        <taxon>Streptococcaceae</taxon>
        <taxon>Streptococcus</taxon>
    </lineage>
</organism>
<dbReference type="Proteomes" id="UP000001131">
    <property type="component" value="Chromosome"/>
</dbReference>
<accession>A8AX74</accession>
<reference evidence="1 2" key="1">
    <citation type="journal article" date="2007" name="J. Bacteriol.">
        <title>Genome-wide transcriptional changes in Streptococcus gordonii in response to competence signaling peptide.</title>
        <authorList>
            <person name="Vickerman M.M."/>
            <person name="Iobst S."/>
            <person name="Jesionowski A.M."/>
            <person name="Gill S.R."/>
        </authorList>
    </citation>
    <scope>NUCLEOTIDE SEQUENCE [LARGE SCALE GENOMIC DNA]</scope>
    <source>
        <strain evidence="2">Challis / ATCC 35105 / BCRC 15272 / CH1 / DL1 / V288</strain>
    </source>
</reference>
<dbReference type="AlphaFoldDB" id="A8AX74"/>
<sequence length="177" mass="20504">MRKIALPSIRIYTFRNLGLFVLCLLFAVALGLALVLDFFLDSGQVSLGRITEFSVSILFLSLLTWWFSTTIGRLTVEGENLVVSKLFKKYRLNLSSVTLYFGKYRIVCRGEQSYPIFVACELEQEDEQVGKLLLGMVANPRQYKKFQIFYEEYLKGRIQDLPDPDNWSIGYFNRLNL</sequence>
<dbReference type="HOGENOM" id="CLU_1517106_0_0_9"/>
<gene>
    <name evidence="1" type="ordered locus">SGO_1095</name>
</gene>
<dbReference type="KEGG" id="sgo:SGO_1095"/>
<protein>
    <submittedName>
        <fullName evidence="1">Uncharacterized protein</fullName>
    </submittedName>
</protein>
<proteinExistence type="predicted"/>
<dbReference type="EMBL" id="CP000725">
    <property type="protein sequence ID" value="ABV11062.1"/>
    <property type="molecule type" value="Genomic_DNA"/>
</dbReference>